<gene>
    <name evidence="1" type="ORF">AGR13a_Cc200008</name>
</gene>
<organism evidence="1 2">
    <name type="scientific">Agrobacterium genomosp. 13 str. CFBP 6927</name>
    <dbReference type="NCBI Taxonomy" id="1183428"/>
    <lineage>
        <taxon>Bacteria</taxon>
        <taxon>Pseudomonadati</taxon>
        <taxon>Pseudomonadota</taxon>
        <taxon>Alphaproteobacteria</taxon>
        <taxon>Hyphomicrobiales</taxon>
        <taxon>Rhizobiaceae</taxon>
        <taxon>Rhizobium/Agrobacterium group</taxon>
        <taxon>Agrobacterium</taxon>
        <taxon>Agrobacterium tumefaciens complex</taxon>
    </lineage>
</organism>
<proteinExistence type="predicted"/>
<keyword evidence="2" id="KW-1185">Reference proteome</keyword>
<comment type="caution">
    <text evidence="1">The sequence shown here is derived from an EMBL/GenBank/DDBJ whole genome shotgun (WGS) entry which is preliminary data.</text>
</comment>
<dbReference type="Proteomes" id="UP000191812">
    <property type="component" value="Unassembled WGS sequence"/>
</dbReference>
<name>A0ABM9VCY9_9HYPH</name>
<reference evidence="1 2" key="1">
    <citation type="submission" date="2016-01" db="EMBL/GenBank/DDBJ databases">
        <authorList>
            <person name="Regsiter A."/>
            <person name="william w."/>
        </authorList>
    </citation>
    <scope>NUCLEOTIDE SEQUENCE [LARGE SCALE GENOMIC DNA]</scope>
    <source>
        <strain evidence="1 2">CFBP 6927</strain>
    </source>
</reference>
<evidence type="ECO:0000313" key="2">
    <source>
        <dbReference type="Proteomes" id="UP000191812"/>
    </source>
</evidence>
<protein>
    <submittedName>
        <fullName evidence="1">Uncharacterized protein</fullName>
    </submittedName>
</protein>
<evidence type="ECO:0000313" key="1">
    <source>
        <dbReference type="EMBL" id="CUX19246.1"/>
    </source>
</evidence>
<dbReference type="EMBL" id="FBWH01000013">
    <property type="protein sequence ID" value="CUX19246.1"/>
    <property type="molecule type" value="Genomic_DNA"/>
</dbReference>
<sequence>MPLHSQNPVREMIRTGFFCLKKGSSRPALWFYVFQSSRRRLAIEFQRQLSRPLALFQHVERPRYDDFRSPLQFAAALKRTLTHIARPGDDREGIFYGYVCCLHR</sequence>
<accession>A0ABM9VCY9</accession>